<dbReference type="OrthoDB" id="17766at2"/>
<evidence type="ECO:0000313" key="3">
    <source>
        <dbReference type="Proteomes" id="UP000001260"/>
    </source>
</evidence>
<keyword evidence="1" id="KW-0812">Transmembrane</keyword>
<dbReference type="AlphaFoldDB" id="Q253T9"/>
<accession>Q253T9</accession>
<evidence type="ECO:0008006" key="4">
    <source>
        <dbReference type="Google" id="ProtNLM"/>
    </source>
</evidence>
<evidence type="ECO:0000313" key="2">
    <source>
        <dbReference type="EMBL" id="BAE81449.1"/>
    </source>
</evidence>
<reference evidence="2 3" key="1">
    <citation type="journal article" date="2006" name="DNA Res.">
        <title>Genome sequence of the cat pathogen, Chlamydophila felis.</title>
        <authorList>
            <person name="Azuma Y."/>
            <person name="Hirakawa H."/>
            <person name="Yamashita A."/>
            <person name="Cai Y."/>
            <person name="Rahman M.A."/>
            <person name="Suzuki H."/>
            <person name="Mitaku S."/>
            <person name="Toh H."/>
            <person name="Goto S."/>
            <person name="Murakami T."/>
            <person name="Sugi K."/>
            <person name="Hayashi H."/>
            <person name="Fukushi H."/>
            <person name="Hattori M."/>
            <person name="Kuhara S."/>
            <person name="Shirai M."/>
        </authorList>
    </citation>
    <scope>NUCLEOTIDE SEQUENCE [LARGE SCALE GENOMIC DNA]</scope>
    <source>
        <strain evidence="2 3">Fe/C-56</strain>
    </source>
</reference>
<gene>
    <name evidence="2" type="ordered locus">CF0677</name>
</gene>
<evidence type="ECO:0000256" key="1">
    <source>
        <dbReference type="SAM" id="Phobius"/>
    </source>
</evidence>
<sequence length="385" mass="43060">MSIAPTNDQNMHLVTETPATHVKLGGVEIRITRILYTISTLGIILSIGGIAALCLGSSLTLSLPLILVGMALLILSCLLLATHMKKTVVLQLEPIPITPQPPTPTVFPLHPETPPESPVVTSPELPETRECLEIQIPGFLDFTPQYIAKLLRTRLSITRVHPSGRINKHTQYITARSKTSDVQLCFLKGHPLHDPFLKPTNSAMLVLTNSEREHYLLLGRSAALAPLIEKKCWNEITQPESLKFPPGSIISGLWKNQSPATPPASHIICMNPPTIKLKRDVYRRAINFYDFDYQQEFETAVNMYQDCFRICRENGLTSLQIEILGLNHIGPDQEEYEAWYSGCALALLEAIRLEEENENRTLTHITVNHRSQLPLLASLQQAYES</sequence>
<dbReference type="HOGENOM" id="CLU_069081_0_0_0"/>
<feature type="transmembrane region" description="Helical" evidence="1">
    <location>
        <begin position="34"/>
        <end position="53"/>
    </location>
</feature>
<dbReference type="RefSeq" id="WP_011458228.1">
    <property type="nucleotide sequence ID" value="NC_007899.1"/>
</dbReference>
<organism evidence="2 3">
    <name type="scientific">Chlamydia felis (strain Fe/C-56)</name>
    <name type="common">Chlamydophila felis</name>
    <dbReference type="NCBI Taxonomy" id="264202"/>
    <lineage>
        <taxon>Bacteria</taxon>
        <taxon>Pseudomonadati</taxon>
        <taxon>Chlamydiota</taxon>
        <taxon>Chlamydiia</taxon>
        <taxon>Chlamydiales</taxon>
        <taxon>Chlamydiaceae</taxon>
        <taxon>Chlamydia/Chlamydophila group</taxon>
        <taxon>Chlamydia</taxon>
    </lineage>
</organism>
<protein>
    <recommendedName>
        <fullName evidence="4">Macro domain-containing protein</fullName>
    </recommendedName>
</protein>
<keyword evidence="3" id="KW-1185">Reference proteome</keyword>
<feature type="transmembrane region" description="Helical" evidence="1">
    <location>
        <begin position="59"/>
        <end position="81"/>
    </location>
</feature>
<dbReference type="KEGG" id="cfe:BAE81449.1"/>
<proteinExistence type="predicted"/>
<keyword evidence="1" id="KW-1133">Transmembrane helix</keyword>
<dbReference type="STRING" id="264202.gene:10544504"/>
<keyword evidence="1" id="KW-0472">Membrane</keyword>
<dbReference type="EMBL" id="AP006861">
    <property type="protein sequence ID" value="BAE81449.1"/>
    <property type="molecule type" value="Genomic_DNA"/>
</dbReference>
<dbReference type="Proteomes" id="UP000001260">
    <property type="component" value="Chromosome"/>
</dbReference>
<name>Q253T9_CHLFF</name>